<feature type="transmembrane region" description="Helical" evidence="3">
    <location>
        <begin position="1252"/>
        <end position="1277"/>
    </location>
</feature>
<proteinExistence type="inferred from homology"/>
<reference evidence="4" key="1">
    <citation type="journal article" date="2020" name="bioRxiv">
        <title>Comparative genomics of Chlamydomonas.</title>
        <authorList>
            <person name="Craig R.J."/>
            <person name="Hasan A.R."/>
            <person name="Ness R.W."/>
            <person name="Keightley P.D."/>
        </authorList>
    </citation>
    <scope>NUCLEOTIDE SEQUENCE</scope>
    <source>
        <strain evidence="4">CCAP 11/70</strain>
    </source>
</reference>
<feature type="compositionally biased region" description="Pro residues" evidence="2">
    <location>
        <begin position="726"/>
        <end position="745"/>
    </location>
</feature>
<dbReference type="SUPFAM" id="SSF55486">
    <property type="entry name" value="Metalloproteases ('zincins'), catalytic domain"/>
    <property type="match status" value="1"/>
</dbReference>
<evidence type="ECO:0000313" key="5">
    <source>
        <dbReference type="Proteomes" id="UP000612055"/>
    </source>
</evidence>
<keyword evidence="3" id="KW-1133">Transmembrane helix</keyword>
<comment type="caution">
    <text evidence="4">The sequence shown here is derived from an EMBL/GenBank/DDBJ whole genome shotgun (WGS) entry which is preliminary data.</text>
</comment>
<dbReference type="GO" id="GO:0008237">
    <property type="term" value="F:metallopeptidase activity"/>
    <property type="evidence" value="ECO:0007669"/>
    <property type="project" value="InterPro"/>
</dbReference>
<evidence type="ECO:0000256" key="2">
    <source>
        <dbReference type="SAM" id="MobiDB-lite"/>
    </source>
</evidence>
<feature type="compositionally biased region" description="Low complexity" evidence="2">
    <location>
        <begin position="1040"/>
        <end position="1051"/>
    </location>
</feature>
<dbReference type="Gene3D" id="3.40.390.10">
    <property type="entry name" value="Collagenase (Catalytic Domain)"/>
    <property type="match status" value="1"/>
</dbReference>
<feature type="region of interest" description="Disordered" evidence="2">
    <location>
        <begin position="1040"/>
        <end position="1103"/>
    </location>
</feature>
<comment type="similarity">
    <text evidence="1">Belongs to the peptidase M43B family.</text>
</comment>
<feature type="compositionally biased region" description="Pro residues" evidence="2">
    <location>
        <begin position="1229"/>
        <end position="1243"/>
    </location>
</feature>
<sequence>MDPASASSLQAHALQQQAAHVGGIAEALAAAAEGLSGGRRGSPLAALLPLLSPTALRLYVSRPGAAPTPLAAELLDLGRGLSGHLALPGCPYLVPQAMRELFAGVRDWLQEQHAQGAASPALEQAQARAQQPLPPATQGQAQVPSAQAQAQSAPDALPDPALLAAPGLRGELAAAVRAATRLQGTARSATALGVAAQASLRCHLEPEQMAGLVPRVAAVLADLHADLPVLEQIHGLVAAAHLERGGTSLGDHANGTEEDEGKQGAMHGDDEDEEEEEEEEEDADGSLSDGQRLAARAARRSLGTFQSSLPSGFTPAGPASKPAALVPLVFHIMLYKDNDTYGPALYDQALSYAQRAVRVLNTMAKPSNIQFFIKEVRNDPAAQPELVIDSRSQWLHAGDTDCGGAFCFLTNRSYTLSMVQDWPRSVNVFVSGEIGVSGSIIGYANSPGSDRYPYNGHVWITWDMLAAGGFNNLASYNYGPVTLLHEIFHLFGLKHPFGDTYDTCDDDDDVIDTPVQKGPITTSSFARAVSNYCLNLFWAKYGGDWEAAYARQASQIGMPEDDKIAWADSCPNASGYDEVGNYMGYSPPACFAAVGHLSEGQIELAHWVLSEMNPVIYAWGQYYALSSPSAPPAASPPPEAYTDICKQSTTRCACKASWFFNRLAADGTGSAQEGPYSYCDRIYSTNNTNYCEVDSATCSACTSSYCVLPCNSTAFQCGRPDMPSARYPPPTPPRPPSPPPNPPPPPPAFIPTDCKFSSSGCACRSSWEFNGQFYSYCSNPDGSSTLWCQVDASCAGYNATNDAKWWRNCRANLTLSYCGTAASVPAPCRSPISKPHALPALASALVPPALTFPSVSSAAAAPTATPSFTASSNASSALAPASASAFPRASPTRLFSSAAASHHLHCPASSFPCPSFRLFAPTSTPSDQHPTHLVATAHPPAPLLPGPALFPTSFPNLHTRPASRRFPPFPSYPSTATPLSPSRPDLNPSAGTEPPTPAHLHGLSAAHRCIAAAPTGPSPTPGNIAASNFANAGLPTSAAAGSLSRSSFSSAPKPHTTAPPARGTACQPHALTSLAPAGPALAPHPAAPHSPLPPPALSSFPSGGAAAQFSGSATVAADCSVLGGSGGGELAAAFRAEATGSMGVPASFLTISGMACGSVVIGYTVTFPAGTTAEQVAAAHSKAQALGASASPAFTSAWGPITQASASPITVYQAGSLCPPGAPASSLCPGPPPPPPAPTPPGSSPDDGGPNLGLIIGAAVGGAIGLLVLVVLVMAVYKHSRRQQPAHFRRPAANPAAVTPSPRAGDGAGALPFVSGASHRTLDTGDGGYPSPTRRARS</sequence>
<organism evidence="4 5">
    <name type="scientific">Edaphochlamys debaryana</name>
    <dbReference type="NCBI Taxonomy" id="47281"/>
    <lineage>
        <taxon>Eukaryota</taxon>
        <taxon>Viridiplantae</taxon>
        <taxon>Chlorophyta</taxon>
        <taxon>core chlorophytes</taxon>
        <taxon>Chlorophyceae</taxon>
        <taxon>CS clade</taxon>
        <taxon>Chlamydomonadales</taxon>
        <taxon>Chlamydomonadales incertae sedis</taxon>
        <taxon>Edaphochlamys</taxon>
    </lineage>
</organism>
<dbReference type="Proteomes" id="UP000612055">
    <property type="component" value="Unassembled WGS sequence"/>
</dbReference>
<evidence type="ECO:0000313" key="4">
    <source>
        <dbReference type="EMBL" id="KAG2485756.1"/>
    </source>
</evidence>
<protein>
    <recommendedName>
        <fullName evidence="6">Peptidase M43 pregnancy-associated plasma-A domain-containing protein</fullName>
    </recommendedName>
</protein>
<keyword evidence="3" id="KW-0472">Membrane</keyword>
<feature type="compositionally biased region" description="Acidic residues" evidence="2">
    <location>
        <begin position="269"/>
        <end position="284"/>
    </location>
</feature>
<evidence type="ECO:0000256" key="3">
    <source>
        <dbReference type="SAM" id="Phobius"/>
    </source>
</evidence>
<evidence type="ECO:0008006" key="6">
    <source>
        <dbReference type="Google" id="ProtNLM"/>
    </source>
</evidence>
<dbReference type="EMBL" id="JAEHOE010000123">
    <property type="protein sequence ID" value="KAG2485756.1"/>
    <property type="molecule type" value="Genomic_DNA"/>
</dbReference>
<keyword evidence="5" id="KW-1185">Reference proteome</keyword>
<feature type="compositionally biased region" description="Pro residues" evidence="2">
    <location>
        <begin position="1085"/>
        <end position="1096"/>
    </location>
</feature>
<dbReference type="PANTHER" id="PTHR47466">
    <property type="match status" value="1"/>
</dbReference>
<feature type="region of interest" description="Disordered" evidence="2">
    <location>
        <begin position="952"/>
        <end position="1000"/>
    </location>
</feature>
<gene>
    <name evidence="4" type="ORF">HYH03_015565</name>
</gene>
<accession>A0A836BQT8</accession>
<feature type="region of interest" description="Disordered" evidence="2">
    <location>
        <begin position="725"/>
        <end position="745"/>
    </location>
</feature>
<feature type="region of interest" description="Disordered" evidence="2">
    <location>
        <begin position="1283"/>
        <end position="1338"/>
    </location>
</feature>
<feature type="compositionally biased region" description="Low complexity" evidence="2">
    <location>
        <begin position="120"/>
        <end position="159"/>
    </location>
</feature>
<dbReference type="InterPro" id="IPR024079">
    <property type="entry name" value="MetalloPept_cat_dom_sf"/>
</dbReference>
<feature type="region of interest" description="Disordered" evidence="2">
    <location>
        <begin position="247"/>
        <end position="290"/>
    </location>
</feature>
<feature type="compositionally biased region" description="Low complexity" evidence="2">
    <location>
        <begin position="1070"/>
        <end position="1084"/>
    </location>
</feature>
<feature type="region of interest" description="Disordered" evidence="2">
    <location>
        <begin position="116"/>
        <end position="159"/>
    </location>
</feature>
<dbReference type="PANTHER" id="PTHR47466:SF1">
    <property type="entry name" value="METALLOPROTEASE MEP1 (AFU_ORTHOLOGUE AFUA_1G07730)-RELATED"/>
    <property type="match status" value="1"/>
</dbReference>
<name>A0A836BQT8_9CHLO</name>
<feature type="region of interest" description="Disordered" evidence="2">
    <location>
        <begin position="1223"/>
        <end position="1249"/>
    </location>
</feature>
<keyword evidence="3" id="KW-0812">Transmembrane</keyword>
<evidence type="ECO:0000256" key="1">
    <source>
        <dbReference type="ARBA" id="ARBA00008721"/>
    </source>
</evidence>